<protein>
    <submittedName>
        <fullName evidence="1">Uncharacterized protein</fullName>
    </submittedName>
</protein>
<organism evidence="1 2">
    <name type="scientific">Rhipicephalus sanguineus</name>
    <name type="common">Brown dog tick</name>
    <name type="synonym">Ixodes sanguineus</name>
    <dbReference type="NCBI Taxonomy" id="34632"/>
    <lineage>
        <taxon>Eukaryota</taxon>
        <taxon>Metazoa</taxon>
        <taxon>Ecdysozoa</taxon>
        <taxon>Arthropoda</taxon>
        <taxon>Chelicerata</taxon>
        <taxon>Arachnida</taxon>
        <taxon>Acari</taxon>
        <taxon>Parasitiformes</taxon>
        <taxon>Ixodida</taxon>
        <taxon>Ixodoidea</taxon>
        <taxon>Ixodidae</taxon>
        <taxon>Rhipicephalinae</taxon>
        <taxon>Rhipicephalus</taxon>
        <taxon>Rhipicephalus</taxon>
    </lineage>
</organism>
<reference evidence="1" key="1">
    <citation type="journal article" date="2020" name="Cell">
        <title>Large-Scale Comparative Analyses of Tick Genomes Elucidate Their Genetic Diversity and Vector Capacities.</title>
        <authorList>
            <consortium name="Tick Genome and Microbiome Consortium (TIGMIC)"/>
            <person name="Jia N."/>
            <person name="Wang J."/>
            <person name="Shi W."/>
            <person name="Du L."/>
            <person name="Sun Y."/>
            <person name="Zhan W."/>
            <person name="Jiang J.F."/>
            <person name="Wang Q."/>
            <person name="Zhang B."/>
            <person name="Ji P."/>
            <person name="Bell-Sakyi L."/>
            <person name="Cui X.M."/>
            <person name="Yuan T.T."/>
            <person name="Jiang B.G."/>
            <person name="Yang W.F."/>
            <person name="Lam T.T."/>
            <person name="Chang Q.C."/>
            <person name="Ding S.J."/>
            <person name="Wang X.J."/>
            <person name="Zhu J.G."/>
            <person name="Ruan X.D."/>
            <person name="Zhao L."/>
            <person name="Wei J.T."/>
            <person name="Ye R.Z."/>
            <person name="Que T.C."/>
            <person name="Du C.H."/>
            <person name="Zhou Y.H."/>
            <person name="Cheng J.X."/>
            <person name="Dai P.F."/>
            <person name="Guo W.B."/>
            <person name="Han X.H."/>
            <person name="Huang E.J."/>
            <person name="Li L.F."/>
            <person name="Wei W."/>
            <person name="Gao Y.C."/>
            <person name="Liu J.Z."/>
            <person name="Shao H.Z."/>
            <person name="Wang X."/>
            <person name="Wang C.C."/>
            <person name="Yang T.C."/>
            <person name="Huo Q.B."/>
            <person name="Li W."/>
            <person name="Chen H.Y."/>
            <person name="Chen S.E."/>
            <person name="Zhou L.G."/>
            <person name="Ni X.B."/>
            <person name="Tian J.H."/>
            <person name="Sheng Y."/>
            <person name="Liu T."/>
            <person name="Pan Y.S."/>
            <person name="Xia L.Y."/>
            <person name="Li J."/>
            <person name="Zhao F."/>
            <person name="Cao W.C."/>
        </authorList>
    </citation>
    <scope>NUCLEOTIDE SEQUENCE</scope>
    <source>
        <strain evidence="1">Rsan-2018</strain>
    </source>
</reference>
<dbReference type="Proteomes" id="UP000821837">
    <property type="component" value="Unassembled WGS sequence"/>
</dbReference>
<reference evidence="1" key="2">
    <citation type="submission" date="2021-09" db="EMBL/GenBank/DDBJ databases">
        <authorList>
            <person name="Jia N."/>
            <person name="Wang J."/>
            <person name="Shi W."/>
            <person name="Du L."/>
            <person name="Sun Y."/>
            <person name="Zhan W."/>
            <person name="Jiang J."/>
            <person name="Wang Q."/>
            <person name="Zhang B."/>
            <person name="Ji P."/>
            <person name="Sakyi L.B."/>
            <person name="Cui X."/>
            <person name="Yuan T."/>
            <person name="Jiang B."/>
            <person name="Yang W."/>
            <person name="Lam T.T.-Y."/>
            <person name="Chang Q."/>
            <person name="Ding S."/>
            <person name="Wang X."/>
            <person name="Zhu J."/>
            <person name="Ruan X."/>
            <person name="Zhao L."/>
            <person name="Wei J."/>
            <person name="Que T."/>
            <person name="Du C."/>
            <person name="Cheng J."/>
            <person name="Dai P."/>
            <person name="Han X."/>
            <person name="Huang E."/>
            <person name="Gao Y."/>
            <person name="Liu J."/>
            <person name="Shao H."/>
            <person name="Ye R."/>
            <person name="Li L."/>
            <person name="Wei W."/>
            <person name="Wang X."/>
            <person name="Wang C."/>
            <person name="Huo Q."/>
            <person name="Li W."/>
            <person name="Guo W."/>
            <person name="Chen H."/>
            <person name="Chen S."/>
            <person name="Zhou L."/>
            <person name="Zhou L."/>
            <person name="Ni X."/>
            <person name="Tian J."/>
            <person name="Zhou Y."/>
            <person name="Sheng Y."/>
            <person name="Liu T."/>
            <person name="Pan Y."/>
            <person name="Xia L."/>
            <person name="Li J."/>
            <person name="Zhao F."/>
            <person name="Cao W."/>
        </authorList>
    </citation>
    <scope>NUCLEOTIDE SEQUENCE</scope>
    <source>
        <strain evidence="1">Rsan-2018</strain>
        <tissue evidence="1">Larvae</tissue>
    </source>
</reference>
<sequence>MTSAVSGRHLLGGTIKYPFDGAAMVEKLHDMVLSTALPARRNYTIDGTEWRSPLAKLPSFDSVSVLLPRLYALCA</sequence>
<evidence type="ECO:0000313" key="2">
    <source>
        <dbReference type="Proteomes" id="UP000821837"/>
    </source>
</evidence>
<dbReference type="EMBL" id="JABSTV010001253">
    <property type="protein sequence ID" value="KAH7942917.1"/>
    <property type="molecule type" value="Genomic_DNA"/>
</dbReference>
<accession>A0A9D4PIL8</accession>
<name>A0A9D4PIL8_RHISA</name>
<keyword evidence="2" id="KW-1185">Reference proteome</keyword>
<dbReference type="AlphaFoldDB" id="A0A9D4PIL8"/>
<evidence type="ECO:0000313" key="1">
    <source>
        <dbReference type="EMBL" id="KAH7942917.1"/>
    </source>
</evidence>
<comment type="caution">
    <text evidence="1">The sequence shown here is derived from an EMBL/GenBank/DDBJ whole genome shotgun (WGS) entry which is preliminary data.</text>
</comment>
<proteinExistence type="predicted"/>
<gene>
    <name evidence="1" type="ORF">HPB52_002644</name>
</gene>